<comment type="subcellular location">
    <subcellularLocation>
        <location evidence="1">Mitochondrion</location>
    </subcellularLocation>
</comment>
<keyword evidence="9" id="KW-0496">Mitochondrion</keyword>
<dbReference type="OMA" id="QGFWMTQ"/>
<reference evidence="14" key="1">
    <citation type="submission" date="2016-04" db="EMBL/GenBank/DDBJ databases">
        <authorList>
            <person name="Evans L.H."/>
            <person name="Alamgir A."/>
            <person name="Owens N."/>
            <person name="Weber N.D."/>
            <person name="Virtaneva K."/>
            <person name="Barbian K."/>
            <person name="Babar A."/>
            <person name="Rosenke K."/>
        </authorList>
    </citation>
    <scope>NUCLEOTIDE SEQUENCE [LARGE SCALE GENOMIC DNA]</scope>
    <source>
        <strain evidence="14">CBS 101.48</strain>
    </source>
</reference>
<organism evidence="14">
    <name type="scientific">Absidia glauca</name>
    <name type="common">Pin mould</name>
    <dbReference type="NCBI Taxonomy" id="4829"/>
    <lineage>
        <taxon>Eukaryota</taxon>
        <taxon>Fungi</taxon>
        <taxon>Fungi incertae sedis</taxon>
        <taxon>Mucoromycota</taxon>
        <taxon>Mucoromycotina</taxon>
        <taxon>Mucoromycetes</taxon>
        <taxon>Mucorales</taxon>
        <taxon>Cunninghamellaceae</taxon>
        <taxon>Absidia</taxon>
    </lineage>
</organism>
<dbReference type="PANTHER" id="PTHR43981:SF2">
    <property type="entry name" value="ENOYL-[ACYL-CARRIER-PROTEIN] REDUCTASE, MITOCHONDRIAL"/>
    <property type="match status" value="1"/>
</dbReference>
<evidence type="ECO:0000256" key="7">
    <source>
        <dbReference type="ARBA" id="ARBA00023002"/>
    </source>
</evidence>
<keyword evidence="4" id="KW-0276">Fatty acid metabolism</keyword>
<evidence type="ECO:0000256" key="8">
    <source>
        <dbReference type="ARBA" id="ARBA00023098"/>
    </source>
</evidence>
<keyword evidence="5" id="KW-0521">NADP</keyword>
<keyword evidence="15" id="KW-1185">Reference proteome</keyword>
<dbReference type="STRING" id="4829.A0A168QQN6"/>
<dbReference type="GO" id="GO:0005739">
    <property type="term" value="C:mitochondrion"/>
    <property type="evidence" value="ECO:0007669"/>
    <property type="project" value="UniProtKB-SubCell"/>
</dbReference>
<evidence type="ECO:0000259" key="13">
    <source>
        <dbReference type="SMART" id="SM00829"/>
    </source>
</evidence>
<keyword evidence="6" id="KW-0809">Transit peptide</keyword>
<dbReference type="PANTHER" id="PTHR43981">
    <property type="entry name" value="ENOYL-[ACYL-CARRIER-PROTEIN] REDUCTASE, MITOCHONDRIAL"/>
    <property type="match status" value="1"/>
</dbReference>
<dbReference type="GO" id="GO:0006633">
    <property type="term" value="P:fatty acid biosynthetic process"/>
    <property type="evidence" value="ECO:0007669"/>
    <property type="project" value="UniProtKB-KW"/>
</dbReference>
<dbReference type="Pfam" id="PF08240">
    <property type="entry name" value="ADH_N"/>
    <property type="match status" value="1"/>
</dbReference>
<dbReference type="SMART" id="SM00829">
    <property type="entry name" value="PKS_ER"/>
    <property type="match status" value="1"/>
</dbReference>
<evidence type="ECO:0000313" key="14">
    <source>
        <dbReference type="EMBL" id="SAM05328.1"/>
    </source>
</evidence>
<dbReference type="InterPro" id="IPR036291">
    <property type="entry name" value="NAD(P)-bd_dom_sf"/>
</dbReference>
<dbReference type="Pfam" id="PF00107">
    <property type="entry name" value="ADH_zinc_N"/>
    <property type="match status" value="1"/>
</dbReference>
<evidence type="ECO:0000256" key="2">
    <source>
        <dbReference type="ARBA" id="ARBA00010371"/>
    </source>
</evidence>
<dbReference type="Proteomes" id="UP000078561">
    <property type="component" value="Unassembled WGS sequence"/>
</dbReference>
<comment type="catalytic activity">
    <reaction evidence="12">
        <text>a 2,3-saturated acyl-[ACP] + NADP(+) = a (2E)-enoyl-[ACP] + NADPH + H(+)</text>
        <dbReference type="Rhea" id="RHEA:22564"/>
        <dbReference type="Rhea" id="RHEA-COMP:9925"/>
        <dbReference type="Rhea" id="RHEA-COMP:9926"/>
        <dbReference type="ChEBI" id="CHEBI:15378"/>
        <dbReference type="ChEBI" id="CHEBI:57783"/>
        <dbReference type="ChEBI" id="CHEBI:58349"/>
        <dbReference type="ChEBI" id="CHEBI:78784"/>
        <dbReference type="ChEBI" id="CHEBI:78785"/>
        <dbReference type="EC" id="1.3.1.104"/>
    </reaction>
</comment>
<evidence type="ECO:0000256" key="5">
    <source>
        <dbReference type="ARBA" id="ARBA00022857"/>
    </source>
</evidence>
<dbReference type="GO" id="GO:0141148">
    <property type="term" value="F:enoyl-[acyl-carrier-protein] reductase (NADPH) activity"/>
    <property type="evidence" value="ECO:0007669"/>
    <property type="project" value="UniProtKB-EC"/>
</dbReference>
<dbReference type="InterPro" id="IPR013149">
    <property type="entry name" value="ADH-like_C"/>
</dbReference>
<dbReference type="InterPro" id="IPR013154">
    <property type="entry name" value="ADH-like_N"/>
</dbReference>
<dbReference type="EMBL" id="LT554468">
    <property type="protein sequence ID" value="SAM05328.1"/>
    <property type="molecule type" value="Genomic_DNA"/>
</dbReference>
<dbReference type="Gene3D" id="3.90.180.10">
    <property type="entry name" value="Medium-chain alcohol dehydrogenases, catalytic domain"/>
    <property type="match status" value="2"/>
</dbReference>
<evidence type="ECO:0000256" key="9">
    <source>
        <dbReference type="ARBA" id="ARBA00023128"/>
    </source>
</evidence>
<name>A0A168QQN6_ABSGL</name>
<sequence length="335" mass="36593">MVVSLYARSPFTLSRHYLRAYTTARSGHTVDALVYSQYGKPSEVLKWHSYPLPALTPDTVHVKFVASPINPADVNQVQGAYPLKPPFQQLAETDDTKYAVGGNEGVAQVIATGDNVKGLKVGDQVIMAQAGYGTWRTVLIMPLGDYVIQNGANSAVGQSVIQIAKAWGLKTINVVRDRPDIDSLRQELERLGATHVITDNALGSHETKTMIKGWGQPKLGLNCVGGKSATEMARHLSANGEYITYGAMAKAPLALPASLLIFKNLAFRGFWMSRWTDTHSVEERTTMINDLIALMESGDFVEPKCVKVDWNEQAVKSAVEQGIQGYGLGKQVIQF</sequence>
<evidence type="ECO:0000256" key="3">
    <source>
        <dbReference type="ARBA" id="ARBA00022516"/>
    </source>
</evidence>
<dbReference type="OrthoDB" id="7482721at2759"/>
<evidence type="ECO:0000256" key="6">
    <source>
        <dbReference type="ARBA" id="ARBA00022946"/>
    </source>
</evidence>
<evidence type="ECO:0000256" key="11">
    <source>
        <dbReference type="ARBA" id="ARBA00038963"/>
    </source>
</evidence>
<dbReference type="EC" id="1.3.1.104" evidence="11"/>
<feature type="domain" description="Enoyl reductase (ER)" evidence="13">
    <location>
        <begin position="40"/>
        <end position="333"/>
    </location>
</feature>
<comment type="similarity">
    <text evidence="2">Belongs to the zinc-containing alcohol dehydrogenase family. Quinone oxidoreductase subfamily.</text>
</comment>
<dbReference type="AlphaFoldDB" id="A0A168QQN6"/>
<dbReference type="InterPro" id="IPR020843">
    <property type="entry name" value="ER"/>
</dbReference>
<dbReference type="InterPro" id="IPR011032">
    <property type="entry name" value="GroES-like_sf"/>
</dbReference>
<dbReference type="FunCoup" id="A0A168QQN6">
    <property type="interactions" value="451"/>
</dbReference>
<dbReference type="InterPro" id="IPR051034">
    <property type="entry name" value="Mito_Enoyl-ACP_Reductase"/>
</dbReference>
<evidence type="ECO:0000256" key="1">
    <source>
        <dbReference type="ARBA" id="ARBA00004173"/>
    </source>
</evidence>
<gene>
    <name evidence="14" type="primary">ABSGL_11203.1 scaffold 12295</name>
</gene>
<proteinExistence type="inferred from homology"/>
<keyword evidence="7" id="KW-0560">Oxidoreductase</keyword>
<dbReference type="Gene3D" id="3.40.50.720">
    <property type="entry name" value="NAD(P)-binding Rossmann-like Domain"/>
    <property type="match status" value="1"/>
</dbReference>
<keyword evidence="8" id="KW-0443">Lipid metabolism</keyword>
<dbReference type="InParanoid" id="A0A168QQN6"/>
<accession>A0A168QQN6</accession>
<evidence type="ECO:0000256" key="10">
    <source>
        <dbReference type="ARBA" id="ARBA00023160"/>
    </source>
</evidence>
<keyword evidence="10" id="KW-0275">Fatty acid biosynthesis</keyword>
<dbReference type="SUPFAM" id="SSF51735">
    <property type="entry name" value="NAD(P)-binding Rossmann-fold domains"/>
    <property type="match status" value="1"/>
</dbReference>
<protein>
    <recommendedName>
        <fullName evidence="11">enoyl-[acyl-carrier-protein] reductase</fullName>
        <ecNumber evidence="11">1.3.1.104</ecNumber>
    </recommendedName>
</protein>
<dbReference type="SUPFAM" id="SSF50129">
    <property type="entry name" value="GroES-like"/>
    <property type="match status" value="1"/>
</dbReference>
<keyword evidence="3" id="KW-0444">Lipid biosynthesis</keyword>
<dbReference type="FunFam" id="3.40.50.720:FF:000112">
    <property type="entry name" value="Enoyl-[acyl-carrier-protein] reductase 1, mitochondrial"/>
    <property type="match status" value="1"/>
</dbReference>
<dbReference type="CDD" id="cd08290">
    <property type="entry name" value="ETR"/>
    <property type="match status" value="1"/>
</dbReference>
<evidence type="ECO:0000313" key="15">
    <source>
        <dbReference type="Proteomes" id="UP000078561"/>
    </source>
</evidence>
<evidence type="ECO:0000256" key="4">
    <source>
        <dbReference type="ARBA" id="ARBA00022832"/>
    </source>
</evidence>
<evidence type="ECO:0000256" key="12">
    <source>
        <dbReference type="ARBA" id="ARBA00048843"/>
    </source>
</evidence>